<keyword evidence="14 18" id="KW-0830">Ubiquinone</keyword>
<dbReference type="Pfam" id="PF00361">
    <property type="entry name" value="Proton_antipo_M"/>
    <property type="match status" value="1"/>
</dbReference>
<feature type="transmembrane region" description="Helical" evidence="18">
    <location>
        <begin position="7"/>
        <end position="27"/>
    </location>
</feature>
<dbReference type="AlphaFoldDB" id="A0A343C4E6"/>
<evidence type="ECO:0000256" key="16">
    <source>
        <dbReference type="ARBA" id="ARBA00023136"/>
    </source>
</evidence>
<evidence type="ECO:0000256" key="11">
    <source>
        <dbReference type="ARBA" id="ARBA00022982"/>
    </source>
</evidence>
<evidence type="ECO:0000256" key="13">
    <source>
        <dbReference type="ARBA" id="ARBA00023027"/>
    </source>
</evidence>
<name>A0A343C4E6_BRUCI</name>
<evidence type="ECO:0000256" key="14">
    <source>
        <dbReference type="ARBA" id="ARBA00023075"/>
    </source>
</evidence>
<keyword evidence="15 18" id="KW-0496">Mitochondrion</keyword>
<comment type="catalytic activity">
    <reaction evidence="17 18">
        <text>a ubiquinone + NADH + 5 H(+)(in) = a ubiquinol + NAD(+) + 4 H(+)(out)</text>
        <dbReference type="Rhea" id="RHEA:29091"/>
        <dbReference type="Rhea" id="RHEA-COMP:9565"/>
        <dbReference type="Rhea" id="RHEA-COMP:9566"/>
        <dbReference type="ChEBI" id="CHEBI:15378"/>
        <dbReference type="ChEBI" id="CHEBI:16389"/>
        <dbReference type="ChEBI" id="CHEBI:17976"/>
        <dbReference type="ChEBI" id="CHEBI:57540"/>
        <dbReference type="ChEBI" id="CHEBI:57945"/>
        <dbReference type="EC" id="7.1.1.2"/>
    </reaction>
</comment>
<evidence type="ECO:0000256" key="9">
    <source>
        <dbReference type="ARBA" id="ARBA00022792"/>
    </source>
</evidence>
<evidence type="ECO:0000256" key="17">
    <source>
        <dbReference type="ARBA" id="ARBA00049551"/>
    </source>
</evidence>
<evidence type="ECO:0000256" key="7">
    <source>
        <dbReference type="ARBA" id="ARBA00022660"/>
    </source>
</evidence>
<dbReference type="PANTHER" id="PTHR46552:SF1">
    <property type="entry name" value="NADH-UBIQUINONE OXIDOREDUCTASE CHAIN 2"/>
    <property type="match status" value="1"/>
</dbReference>
<organism evidence="20">
    <name type="scientific">Bruchidius cisti</name>
    <name type="common">Seed beetle</name>
    <name type="synonym">Bruchidius debilis</name>
    <dbReference type="NCBI Taxonomy" id="880089"/>
    <lineage>
        <taxon>Eukaryota</taxon>
        <taxon>Metazoa</taxon>
        <taxon>Ecdysozoa</taxon>
        <taxon>Arthropoda</taxon>
        <taxon>Hexapoda</taxon>
        <taxon>Insecta</taxon>
        <taxon>Pterygota</taxon>
        <taxon>Neoptera</taxon>
        <taxon>Endopterygota</taxon>
        <taxon>Coleoptera</taxon>
        <taxon>Polyphaga</taxon>
        <taxon>Cucujiformia</taxon>
        <taxon>Chrysomeloidea</taxon>
        <taxon>Chrysomelidae</taxon>
        <taxon>Bruchinae</taxon>
        <taxon>Bruchini</taxon>
        <taxon>Bruchidius</taxon>
    </lineage>
</organism>
<keyword evidence="16 18" id="KW-0472">Membrane</keyword>
<evidence type="ECO:0000256" key="2">
    <source>
        <dbReference type="ARBA" id="ARBA00004448"/>
    </source>
</evidence>
<feature type="transmembrane region" description="Helical" evidence="18">
    <location>
        <begin position="314"/>
        <end position="334"/>
    </location>
</feature>
<evidence type="ECO:0000256" key="6">
    <source>
        <dbReference type="ARBA" id="ARBA00022448"/>
    </source>
</evidence>
<evidence type="ECO:0000256" key="12">
    <source>
        <dbReference type="ARBA" id="ARBA00022989"/>
    </source>
</evidence>
<reference evidence="20" key="1">
    <citation type="submission" date="2016-04" db="EMBL/GenBank/DDBJ databases">
        <title>Mitochondria of beetle species.</title>
        <authorList>
            <person name="Hunter A."/>
            <person name="Moriniere J."/>
            <person name="Tang P."/>
            <person name="Linard B."/>
            <person name="Crampton-Platt A."/>
            <person name="Vogler A.P."/>
        </authorList>
    </citation>
    <scope>NUCLEOTIDE SEQUENCE</scope>
</reference>
<geneLocation type="mitochondrion" evidence="20"/>
<dbReference type="GO" id="GO:0008137">
    <property type="term" value="F:NADH dehydrogenase (ubiquinone) activity"/>
    <property type="evidence" value="ECO:0007669"/>
    <property type="project" value="UniProtKB-EC"/>
</dbReference>
<feature type="transmembrane region" description="Helical" evidence="18">
    <location>
        <begin position="270"/>
        <end position="294"/>
    </location>
</feature>
<keyword evidence="8 18" id="KW-0812">Transmembrane</keyword>
<keyword evidence="7 18" id="KW-0679">Respiratory chain</keyword>
<feature type="domain" description="NADH:quinone oxidoreductase/Mrp antiporter transmembrane" evidence="19">
    <location>
        <begin position="23"/>
        <end position="285"/>
    </location>
</feature>
<dbReference type="GO" id="GO:0005743">
    <property type="term" value="C:mitochondrial inner membrane"/>
    <property type="evidence" value="ECO:0007669"/>
    <property type="project" value="UniProtKB-SubCell"/>
</dbReference>
<dbReference type="InterPro" id="IPR003917">
    <property type="entry name" value="NADH_UbQ_OxRdtase_chain2"/>
</dbReference>
<feature type="transmembrane region" description="Helical" evidence="18">
    <location>
        <begin position="149"/>
        <end position="169"/>
    </location>
</feature>
<accession>A0A343C4E6</accession>
<feature type="transmembrane region" description="Helical" evidence="18">
    <location>
        <begin position="227"/>
        <end position="250"/>
    </location>
</feature>
<evidence type="ECO:0000256" key="15">
    <source>
        <dbReference type="ARBA" id="ARBA00023128"/>
    </source>
</evidence>
<dbReference type="InterPro" id="IPR050175">
    <property type="entry name" value="Complex_I_Subunit_2"/>
</dbReference>
<gene>
    <name evidence="20" type="primary">nad2</name>
</gene>
<feature type="transmembrane region" description="Helical" evidence="18">
    <location>
        <begin position="125"/>
        <end position="142"/>
    </location>
</feature>
<evidence type="ECO:0000256" key="18">
    <source>
        <dbReference type="RuleBase" id="RU003403"/>
    </source>
</evidence>
<evidence type="ECO:0000256" key="3">
    <source>
        <dbReference type="ARBA" id="ARBA00007012"/>
    </source>
</evidence>
<protein>
    <recommendedName>
        <fullName evidence="5 18">NADH-ubiquinone oxidoreductase chain 2</fullName>
        <ecNumber evidence="4 18">7.1.1.2</ecNumber>
    </recommendedName>
</protein>
<sequence>MVKFYKILFLNTLVLGTLITISSYSWFSMWIGLEMNLLSILPLMVNHKNIYPSEAAMKYFITQALASLILLFTIIISMNFKEFIPQNSLNFLMMILNSSLFLKMGAAPFHAWFPEVMEGLNWTNGFILLTWQKIAPMVILMYNLNMTMYLTWIIVISSVIGGLLGLNQVSLRKIMAYSSINHIAWMLSSMMHFKTIWFFYFLVYTIISLSLIMIFDFYNIIYSNQLFLIFSSNKLISFLFSMNFLSLGGLPPFLGFLPKWLTVNSLINSQFYWLTLILIITTLMTLYFYVRLTYAAFLLKKSEITMFLSLKNKFWMIFFNFCSLMGMIICMLMMNFL</sequence>
<evidence type="ECO:0000313" key="20">
    <source>
        <dbReference type="EMBL" id="ARH54895.1"/>
    </source>
</evidence>
<dbReference type="GO" id="GO:0006120">
    <property type="term" value="P:mitochondrial electron transport, NADH to ubiquinone"/>
    <property type="evidence" value="ECO:0007669"/>
    <property type="project" value="InterPro"/>
</dbReference>
<proteinExistence type="inferred from homology"/>
<dbReference type="PRINTS" id="PR01436">
    <property type="entry name" value="NADHDHGNASE2"/>
</dbReference>
<keyword evidence="12 18" id="KW-1133">Transmembrane helix</keyword>
<dbReference type="EC" id="7.1.1.2" evidence="4 18"/>
<evidence type="ECO:0000256" key="1">
    <source>
        <dbReference type="ARBA" id="ARBA00003257"/>
    </source>
</evidence>
<feature type="transmembrane region" description="Helical" evidence="18">
    <location>
        <begin position="92"/>
        <end position="113"/>
    </location>
</feature>
<feature type="transmembrane region" description="Helical" evidence="18">
    <location>
        <begin position="196"/>
        <end position="215"/>
    </location>
</feature>
<feature type="transmembrane region" description="Helical" evidence="18">
    <location>
        <begin position="59"/>
        <end position="80"/>
    </location>
</feature>
<keyword evidence="9 18" id="KW-0999">Mitochondrion inner membrane</keyword>
<dbReference type="EMBL" id="KX087250">
    <property type="protein sequence ID" value="ARH54895.1"/>
    <property type="molecule type" value="Genomic_DNA"/>
</dbReference>
<evidence type="ECO:0000256" key="4">
    <source>
        <dbReference type="ARBA" id="ARBA00012944"/>
    </source>
</evidence>
<evidence type="ECO:0000256" key="8">
    <source>
        <dbReference type="ARBA" id="ARBA00022692"/>
    </source>
</evidence>
<keyword evidence="11 18" id="KW-0249">Electron transport</keyword>
<comment type="function">
    <text evidence="18">Core subunit of the mitochondrial membrane respiratory chain NADH dehydrogenase (Complex I) which catalyzes electron transfer from NADH through the respiratory chain, using ubiquinone as an electron acceptor. Essential for the catalytic activity and assembly of complex I.</text>
</comment>
<dbReference type="PANTHER" id="PTHR46552">
    <property type="entry name" value="NADH-UBIQUINONE OXIDOREDUCTASE CHAIN 2"/>
    <property type="match status" value="1"/>
</dbReference>
<comment type="function">
    <text evidence="1">Core subunit of the mitochondrial membrane respiratory chain NADH dehydrogenase (Complex I) that is believed to belong to the minimal assembly required for catalysis. Complex I functions in the transfer of electrons from NADH to the respiratory chain. The immediate electron acceptor for the enzyme is believed to be ubiquinone.</text>
</comment>
<keyword evidence="6" id="KW-0813">Transport</keyword>
<dbReference type="InterPro" id="IPR001750">
    <property type="entry name" value="ND/Mrp_TM"/>
</dbReference>
<comment type="similarity">
    <text evidence="3 18">Belongs to the complex I subunit 2 family.</text>
</comment>
<evidence type="ECO:0000259" key="19">
    <source>
        <dbReference type="Pfam" id="PF00361"/>
    </source>
</evidence>
<keyword evidence="10 18" id="KW-1278">Translocase</keyword>
<evidence type="ECO:0000256" key="5">
    <source>
        <dbReference type="ARBA" id="ARBA00021008"/>
    </source>
</evidence>
<keyword evidence="13 18" id="KW-0520">NAD</keyword>
<comment type="subcellular location">
    <subcellularLocation>
        <location evidence="2 18">Mitochondrion inner membrane</location>
        <topology evidence="2 18">Multi-pass membrane protein</topology>
    </subcellularLocation>
</comment>
<evidence type="ECO:0000256" key="10">
    <source>
        <dbReference type="ARBA" id="ARBA00022967"/>
    </source>
</evidence>